<evidence type="ECO:0000256" key="1">
    <source>
        <dbReference type="SAM" id="Phobius"/>
    </source>
</evidence>
<keyword evidence="1" id="KW-0472">Membrane</keyword>
<keyword evidence="1" id="KW-1133">Transmembrane helix</keyword>
<dbReference type="OrthoDB" id="3745645at2"/>
<name>A0A1Q8CX67_9PSEU</name>
<evidence type="ECO:0000313" key="3">
    <source>
        <dbReference type="Proteomes" id="UP000185596"/>
    </source>
</evidence>
<dbReference type="PANTHER" id="PTHR30188:SF13">
    <property type="entry name" value="CONSERVED HYPOTHETICAL INTEGRAL MEMBRANE PROTEIN YRBE3B"/>
    <property type="match status" value="1"/>
</dbReference>
<dbReference type="InterPro" id="IPR030802">
    <property type="entry name" value="Permease_MalE"/>
</dbReference>
<feature type="transmembrane region" description="Helical" evidence="1">
    <location>
        <begin position="221"/>
        <end position="242"/>
    </location>
</feature>
<dbReference type="STRING" id="1912961.BU204_03575"/>
<reference evidence="2 3" key="1">
    <citation type="submission" date="2016-12" db="EMBL/GenBank/DDBJ databases">
        <title>The draft genome sequence of Actinophytocola sp. 11-183.</title>
        <authorList>
            <person name="Wang W."/>
            <person name="Yuan L."/>
        </authorList>
    </citation>
    <scope>NUCLEOTIDE SEQUENCE [LARGE SCALE GENOMIC DNA]</scope>
    <source>
        <strain evidence="2 3">11-183</strain>
    </source>
</reference>
<keyword evidence="3" id="KW-1185">Reference proteome</keyword>
<dbReference type="GO" id="GO:0005548">
    <property type="term" value="F:phospholipid transporter activity"/>
    <property type="evidence" value="ECO:0007669"/>
    <property type="project" value="TreeGrafter"/>
</dbReference>
<feature type="transmembrane region" description="Helical" evidence="1">
    <location>
        <begin position="263"/>
        <end position="282"/>
    </location>
</feature>
<accession>A0A1Q8CX67</accession>
<protein>
    <submittedName>
        <fullName evidence="2">ABC transporter permease</fullName>
    </submittedName>
</protein>
<dbReference type="GO" id="GO:0043190">
    <property type="term" value="C:ATP-binding cassette (ABC) transporter complex"/>
    <property type="evidence" value="ECO:0007669"/>
    <property type="project" value="InterPro"/>
</dbReference>
<dbReference type="RefSeq" id="WP_075124076.1">
    <property type="nucleotide sequence ID" value="NZ_MSIE01000004.1"/>
</dbReference>
<feature type="transmembrane region" description="Helical" evidence="1">
    <location>
        <begin position="65"/>
        <end position="93"/>
    </location>
</feature>
<feature type="transmembrane region" description="Helical" evidence="1">
    <location>
        <begin position="123"/>
        <end position="146"/>
    </location>
</feature>
<feature type="transmembrane region" description="Helical" evidence="1">
    <location>
        <begin position="167"/>
        <end position="192"/>
    </location>
</feature>
<feature type="transmembrane region" description="Helical" evidence="1">
    <location>
        <begin position="100"/>
        <end position="117"/>
    </location>
</feature>
<dbReference type="PANTHER" id="PTHR30188">
    <property type="entry name" value="ABC TRANSPORTER PERMEASE PROTEIN-RELATED"/>
    <property type="match status" value="1"/>
</dbReference>
<organism evidence="2 3">
    <name type="scientific">Actinophytocola xanthii</name>
    <dbReference type="NCBI Taxonomy" id="1912961"/>
    <lineage>
        <taxon>Bacteria</taxon>
        <taxon>Bacillati</taxon>
        <taxon>Actinomycetota</taxon>
        <taxon>Actinomycetes</taxon>
        <taxon>Pseudonocardiales</taxon>
        <taxon>Pseudonocardiaceae</taxon>
    </lineage>
</organism>
<proteinExistence type="predicted"/>
<sequence>MAIVDTHQEPPGPTPAARAVAVANRPLDGLATLGQQLAFYGRVFASIPRTLVRYPRETLRLLSDVFFGSGALAVIGGTLGVMIGMTVFTGLIVGLQGYSALNQLGTSALTGFIAAYFDTREVAPLAAGLALSATVGCGFTAQLGAMRISEEIDALEVMAVPSLPYLVTTRVLAAVAAVVPLYLVGLLCSYLASRQITVWFYGQSSGTYDHYFHLFLPPEDVLWSFLKVIVFSVVVIMVHCYYGFTATGGPAGVGVAVGRAVRAAIVLQMLLDFFLSLAIWGATTTVRIAG</sequence>
<keyword evidence="1" id="KW-0812">Transmembrane</keyword>
<comment type="caution">
    <text evidence="2">The sequence shown here is derived from an EMBL/GenBank/DDBJ whole genome shotgun (WGS) entry which is preliminary data.</text>
</comment>
<evidence type="ECO:0000313" key="2">
    <source>
        <dbReference type="EMBL" id="OLF18951.1"/>
    </source>
</evidence>
<dbReference type="EMBL" id="MSIE01000004">
    <property type="protein sequence ID" value="OLF18951.1"/>
    <property type="molecule type" value="Genomic_DNA"/>
</dbReference>
<gene>
    <name evidence="2" type="ORF">BU204_03575</name>
</gene>
<dbReference type="Pfam" id="PF02405">
    <property type="entry name" value="MlaE"/>
    <property type="match status" value="1"/>
</dbReference>
<dbReference type="AlphaFoldDB" id="A0A1Q8CX67"/>
<dbReference type="Proteomes" id="UP000185596">
    <property type="component" value="Unassembled WGS sequence"/>
</dbReference>